<sequence>MADNINVPNLLDLLNQSLSILRNSSHRFMDETESFYSGKIELPNGEKQQTFISLNELGKYRIMLPEDY</sequence>
<dbReference type="EMBL" id="JRHO01000014">
    <property type="protein sequence ID" value="KGK97858.1"/>
    <property type="molecule type" value="Genomic_DNA"/>
</dbReference>
<name>A0A099T156_METMT</name>
<evidence type="ECO:0000313" key="2">
    <source>
        <dbReference type="Proteomes" id="UP000029859"/>
    </source>
</evidence>
<dbReference type="Proteomes" id="UP000029859">
    <property type="component" value="Unassembled WGS sequence"/>
</dbReference>
<protein>
    <submittedName>
        <fullName evidence="1">Uncharacterized protein</fullName>
    </submittedName>
</protein>
<dbReference type="AlphaFoldDB" id="A0A099T156"/>
<comment type="caution">
    <text evidence="1">The sequence shown here is derived from an EMBL/GenBank/DDBJ whole genome shotgun (WGS) entry which is preliminary data.</text>
</comment>
<accession>A0A099T156</accession>
<proteinExistence type="predicted"/>
<evidence type="ECO:0000313" key="1">
    <source>
        <dbReference type="EMBL" id="KGK97858.1"/>
    </source>
</evidence>
<reference evidence="1 2" key="1">
    <citation type="submission" date="2014-09" db="EMBL/GenBank/DDBJ databases">
        <title>Draft genome sequence of an obligately methylotrophic methanogen, Methanococcoides methylutens, isolated from marine sediment.</title>
        <authorList>
            <person name="Guan Y."/>
            <person name="Ngugi D.K."/>
            <person name="Blom J."/>
            <person name="Ali S."/>
            <person name="Ferry J.G."/>
            <person name="Stingl U."/>
        </authorList>
    </citation>
    <scope>NUCLEOTIDE SEQUENCE [LARGE SCALE GENOMIC DNA]</scope>
    <source>
        <strain evidence="1 2">DSM 2657</strain>
    </source>
</reference>
<keyword evidence="2" id="KW-1185">Reference proteome</keyword>
<gene>
    <name evidence="1" type="ORF">LI82_08830</name>
</gene>
<organism evidence="1 2">
    <name type="scientific">Methanococcoides methylutens</name>
    <dbReference type="NCBI Taxonomy" id="2226"/>
    <lineage>
        <taxon>Archaea</taxon>
        <taxon>Methanobacteriati</taxon>
        <taxon>Methanobacteriota</taxon>
        <taxon>Stenosarchaea group</taxon>
        <taxon>Methanomicrobia</taxon>
        <taxon>Methanosarcinales</taxon>
        <taxon>Methanosarcinaceae</taxon>
        <taxon>Methanococcoides</taxon>
    </lineage>
</organism>